<sequence>MELSADDKLSSSLSTHAGSQLFPLQNLELASTRGRWYGCLNPHETDEPSLNVAHPGRSTGTYGLRNVARASSMYITHVWLKGVPPERLHDMPYPYISTLRSTSCAGHPGLRNPGLFLLGSMRAGSLPRSPLVIDIALPVQDFSGSEYFISVYDVSLDSGAGVLPDAGKFRRLRCTGGRFRNSELQPRNYCLGLGSNNSSSGCPHSVDCELMLIPSINFSVGIMSSACSQRLRFLAALLLSSGDTSLAVAQRQSKTGSADHLRP</sequence>
<organism evidence="1 2">
    <name type="scientific">Heliocybe sulcata</name>
    <dbReference type="NCBI Taxonomy" id="5364"/>
    <lineage>
        <taxon>Eukaryota</taxon>
        <taxon>Fungi</taxon>
        <taxon>Dikarya</taxon>
        <taxon>Basidiomycota</taxon>
        <taxon>Agaricomycotina</taxon>
        <taxon>Agaricomycetes</taxon>
        <taxon>Gloeophyllales</taxon>
        <taxon>Gloeophyllaceae</taxon>
        <taxon>Heliocybe</taxon>
    </lineage>
</organism>
<reference evidence="1 2" key="1">
    <citation type="journal article" date="2019" name="Nat. Ecol. Evol.">
        <title>Megaphylogeny resolves global patterns of mushroom evolution.</title>
        <authorList>
            <person name="Varga T."/>
            <person name="Krizsan K."/>
            <person name="Foldi C."/>
            <person name="Dima B."/>
            <person name="Sanchez-Garcia M."/>
            <person name="Sanchez-Ramirez S."/>
            <person name="Szollosi G.J."/>
            <person name="Szarkandi J.G."/>
            <person name="Papp V."/>
            <person name="Albert L."/>
            <person name="Andreopoulos W."/>
            <person name="Angelini C."/>
            <person name="Antonin V."/>
            <person name="Barry K.W."/>
            <person name="Bougher N.L."/>
            <person name="Buchanan P."/>
            <person name="Buyck B."/>
            <person name="Bense V."/>
            <person name="Catcheside P."/>
            <person name="Chovatia M."/>
            <person name="Cooper J."/>
            <person name="Damon W."/>
            <person name="Desjardin D."/>
            <person name="Finy P."/>
            <person name="Geml J."/>
            <person name="Haridas S."/>
            <person name="Hughes K."/>
            <person name="Justo A."/>
            <person name="Karasinski D."/>
            <person name="Kautmanova I."/>
            <person name="Kiss B."/>
            <person name="Kocsube S."/>
            <person name="Kotiranta H."/>
            <person name="LaButti K.M."/>
            <person name="Lechner B.E."/>
            <person name="Liimatainen K."/>
            <person name="Lipzen A."/>
            <person name="Lukacs Z."/>
            <person name="Mihaltcheva S."/>
            <person name="Morgado L.N."/>
            <person name="Niskanen T."/>
            <person name="Noordeloos M.E."/>
            <person name="Ohm R.A."/>
            <person name="Ortiz-Santana B."/>
            <person name="Ovrebo C."/>
            <person name="Racz N."/>
            <person name="Riley R."/>
            <person name="Savchenko A."/>
            <person name="Shiryaev A."/>
            <person name="Soop K."/>
            <person name="Spirin V."/>
            <person name="Szebenyi C."/>
            <person name="Tomsovsky M."/>
            <person name="Tulloss R.E."/>
            <person name="Uehling J."/>
            <person name="Grigoriev I.V."/>
            <person name="Vagvolgyi C."/>
            <person name="Papp T."/>
            <person name="Martin F.M."/>
            <person name="Miettinen O."/>
            <person name="Hibbett D.S."/>
            <person name="Nagy L.G."/>
        </authorList>
    </citation>
    <scope>NUCLEOTIDE SEQUENCE [LARGE SCALE GENOMIC DNA]</scope>
    <source>
        <strain evidence="1 2">OMC1185</strain>
    </source>
</reference>
<gene>
    <name evidence="1" type="ORF">OE88DRAFT_833717</name>
</gene>
<dbReference type="Proteomes" id="UP000305948">
    <property type="component" value="Unassembled WGS sequence"/>
</dbReference>
<keyword evidence="2" id="KW-1185">Reference proteome</keyword>
<proteinExistence type="predicted"/>
<name>A0A5C3MQ16_9AGAM</name>
<dbReference type="AlphaFoldDB" id="A0A5C3MQ16"/>
<evidence type="ECO:0000313" key="2">
    <source>
        <dbReference type="Proteomes" id="UP000305948"/>
    </source>
</evidence>
<dbReference type="EMBL" id="ML213526">
    <property type="protein sequence ID" value="TFK46885.1"/>
    <property type="molecule type" value="Genomic_DNA"/>
</dbReference>
<accession>A0A5C3MQ16</accession>
<protein>
    <submittedName>
        <fullName evidence="1">Uncharacterized protein</fullName>
    </submittedName>
</protein>
<evidence type="ECO:0000313" key="1">
    <source>
        <dbReference type="EMBL" id="TFK46885.1"/>
    </source>
</evidence>